<feature type="compositionally biased region" description="Basic and acidic residues" evidence="1">
    <location>
        <begin position="252"/>
        <end position="266"/>
    </location>
</feature>
<evidence type="ECO:0000313" key="2">
    <source>
        <dbReference type="EMBL" id="USW48748.1"/>
    </source>
</evidence>
<evidence type="ECO:0000313" key="3">
    <source>
        <dbReference type="Proteomes" id="UP001056384"/>
    </source>
</evidence>
<dbReference type="AlphaFoldDB" id="A0A9Q9AMC4"/>
<name>A0A9Q9AMC4_9PEZI</name>
<proteinExistence type="predicted"/>
<keyword evidence="3" id="KW-1185">Reference proteome</keyword>
<dbReference type="EMBL" id="CP099418">
    <property type="protein sequence ID" value="USW48748.1"/>
    <property type="molecule type" value="Genomic_DNA"/>
</dbReference>
<gene>
    <name evidence="2" type="ORF">Slin15195_G020670</name>
</gene>
<sequence length="317" mass="35086">MTAATRKTVRPRGRIEKPDSTRTPSRGRTANRDTNTTPRAPRGRGKNRRPHAISPDRAQLASQALEAKLLEEAHPNPKDSPGTSNVARVYNEIYESKPLSLSFVDHGHLESSPDTVTITLNLMDFMLVEANWNPALSQNKLAASCFLFASRITGLANEAGDIAVSFEYENQANASAWATWITTMGPNAANHFTMQARAAQALRVSAEDVEMGYEILWEMREMMGELVGKFSTQLESLQVPAGYRQVLQEEQEQQHSKADVEETVDRQEEEAEAIQQPPVDGGNEETNPAATEDDLLVDNPELVELDDFETSVEDFGS</sequence>
<feature type="compositionally biased region" description="Polar residues" evidence="1">
    <location>
        <begin position="21"/>
        <end position="38"/>
    </location>
</feature>
<organism evidence="2 3">
    <name type="scientific">Septoria linicola</name>
    <dbReference type="NCBI Taxonomy" id="215465"/>
    <lineage>
        <taxon>Eukaryota</taxon>
        <taxon>Fungi</taxon>
        <taxon>Dikarya</taxon>
        <taxon>Ascomycota</taxon>
        <taxon>Pezizomycotina</taxon>
        <taxon>Dothideomycetes</taxon>
        <taxon>Dothideomycetidae</taxon>
        <taxon>Mycosphaerellales</taxon>
        <taxon>Mycosphaerellaceae</taxon>
        <taxon>Septoria</taxon>
    </lineage>
</organism>
<evidence type="ECO:0000256" key="1">
    <source>
        <dbReference type="SAM" id="MobiDB-lite"/>
    </source>
</evidence>
<feature type="region of interest" description="Disordered" evidence="1">
    <location>
        <begin position="1"/>
        <end position="56"/>
    </location>
</feature>
<dbReference type="Proteomes" id="UP001056384">
    <property type="component" value="Chromosome 1"/>
</dbReference>
<reference evidence="2" key="1">
    <citation type="submission" date="2022-06" db="EMBL/GenBank/DDBJ databases">
        <title>Complete genome sequences of two strains of the flax pathogen Septoria linicola.</title>
        <authorList>
            <person name="Lapalu N."/>
            <person name="Simon A."/>
            <person name="Demenou B."/>
            <person name="Paumier D."/>
            <person name="Guillot M.-P."/>
            <person name="Gout L."/>
            <person name="Valade R."/>
        </authorList>
    </citation>
    <scope>NUCLEOTIDE SEQUENCE</scope>
    <source>
        <strain evidence="2">SE15195</strain>
    </source>
</reference>
<accession>A0A9Q9AMC4</accession>
<feature type="region of interest" description="Disordered" evidence="1">
    <location>
        <begin position="249"/>
        <end position="317"/>
    </location>
</feature>
<feature type="compositionally biased region" description="Acidic residues" evidence="1">
    <location>
        <begin position="291"/>
        <end position="317"/>
    </location>
</feature>
<feature type="compositionally biased region" description="Basic residues" evidence="1">
    <location>
        <begin position="41"/>
        <end position="51"/>
    </location>
</feature>
<protein>
    <submittedName>
        <fullName evidence="2">Uncharacterized protein</fullName>
    </submittedName>
</protein>